<dbReference type="Proteomes" id="UP001066276">
    <property type="component" value="Chromosome 10"/>
</dbReference>
<proteinExistence type="predicted"/>
<comment type="caution">
    <text evidence="1">The sequence shown here is derived from an EMBL/GenBank/DDBJ whole genome shotgun (WGS) entry which is preliminary data.</text>
</comment>
<reference evidence="1" key="1">
    <citation type="journal article" date="2022" name="bioRxiv">
        <title>Sequencing and chromosome-scale assembly of the giantPleurodeles waltlgenome.</title>
        <authorList>
            <person name="Brown T."/>
            <person name="Elewa A."/>
            <person name="Iarovenko S."/>
            <person name="Subramanian E."/>
            <person name="Araus A.J."/>
            <person name="Petzold A."/>
            <person name="Susuki M."/>
            <person name="Suzuki K.-i.T."/>
            <person name="Hayashi T."/>
            <person name="Toyoda A."/>
            <person name="Oliveira C."/>
            <person name="Osipova E."/>
            <person name="Leigh N.D."/>
            <person name="Simon A."/>
            <person name="Yun M.H."/>
        </authorList>
    </citation>
    <scope>NUCLEOTIDE SEQUENCE</scope>
    <source>
        <strain evidence="1">20211129_DDA</strain>
        <tissue evidence="1">Liver</tissue>
    </source>
</reference>
<dbReference type="EMBL" id="JANPWB010000014">
    <property type="protein sequence ID" value="KAJ1095875.1"/>
    <property type="molecule type" value="Genomic_DNA"/>
</dbReference>
<dbReference type="AlphaFoldDB" id="A0AAV7LZA2"/>
<evidence type="ECO:0000313" key="1">
    <source>
        <dbReference type="EMBL" id="KAJ1095875.1"/>
    </source>
</evidence>
<gene>
    <name evidence="1" type="ORF">NDU88_001025</name>
</gene>
<keyword evidence="2" id="KW-1185">Reference proteome</keyword>
<protein>
    <submittedName>
        <fullName evidence="1">Uncharacterized protein</fullName>
    </submittedName>
</protein>
<organism evidence="1 2">
    <name type="scientific">Pleurodeles waltl</name>
    <name type="common">Iberian ribbed newt</name>
    <dbReference type="NCBI Taxonomy" id="8319"/>
    <lineage>
        <taxon>Eukaryota</taxon>
        <taxon>Metazoa</taxon>
        <taxon>Chordata</taxon>
        <taxon>Craniata</taxon>
        <taxon>Vertebrata</taxon>
        <taxon>Euteleostomi</taxon>
        <taxon>Amphibia</taxon>
        <taxon>Batrachia</taxon>
        <taxon>Caudata</taxon>
        <taxon>Salamandroidea</taxon>
        <taxon>Salamandridae</taxon>
        <taxon>Pleurodelinae</taxon>
        <taxon>Pleurodeles</taxon>
    </lineage>
</organism>
<sequence>MPALEGPEPLTPGRRWEVARAVARLDSRVPKGPGPCGLEGLQTLSVAWRSLPTPRPALSSPRLRVELCLFTAGAPAGARRDNRQAGLGFTHARWIGGGYTPPQSNCAWLAVLPWPADRAGAEDERRQVGRSS</sequence>
<name>A0AAV7LZA2_PLEWA</name>
<evidence type="ECO:0000313" key="2">
    <source>
        <dbReference type="Proteomes" id="UP001066276"/>
    </source>
</evidence>
<accession>A0AAV7LZA2</accession>